<comment type="caution">
    <text evidence="1">The sequence shown here is derived from an EMBL/GenBank/DDBJ whole genome shotgun (WGS) entry which is preliminary data.</text>
</comment>
<dbReference type="AlphaFoldDB" id="A0A0F9VT09"/>
<dbReference type="InterPro" id="IPR038071">
    <property type="entry name" value="UROD/MetE-like_sf"/>
</dbReference>
<gene>
    <name evidence="1" type="ORF">LCGC14_0368980</name>
</gene>
<dbReference type="EMBL" id="LAZR01000293">
    <property type="protein sequence ID" value="KKN76606.1"/>
    <property type="molecule type" value="Genomic_DNA"/>
</dbReference>
<sequence>MNSRERYIEALTFGKPDKIPFFPGGPRESTLKRWHSEGLPEDRAWFDVMCEEIGVEQEAPSGVPHSGPDLNFLMNPMFEEKVLEHKNGHYICQDWKGNICEISDEFDVSYLRSAKDFVTRRWIKCPVETHEDWEDMKTRYRLDDPTRCPDDFDDRVKIMKQRDYAIALAVHGPFWQLREWCGFEGLCMLTIDDPEFVAEMAAFWTDFVSKVMAPALDAGVVDHLFICEDMAYKEKCMISPAMCREHLMPAWSRWATECIQAGAKIIEVDSDGNVAELLALWVEAGVNVNSPMEVAAGNDINEYRKTFGHDIAFSNGVDKRCIAKGGKVIEDELRRIEPVVRDGGFIPGCDHGVPHDISWPNFLHYSKLLAEMTGWL</sequence>
<name>A0A0F9VT09_9ZZZZ</name>
<evidence type="ECO:0000313" key="1">
    <source>
        <dbReference type="EMBL" id="KKN76606.1"/>
    </source>
</evidence>
<dbReference type="SUPFAM" id="SSF51726">
    <property type="entry name" value="UROD/MetE-like"/>
    <property type="match status" value="1"/>
</dbReference>
<organism evidence="1">
    <name type="scientific">marine sediment metagenome</name>
    <dbReference type="NCBI Taxonomy" id="412755"/>
    <lineage>
        <taxon>unclassified sequences</taxon>
        <taxon>metagenomes</taxon>
        <taxon>ecological metagenomes</taxon>
    </lineage>
</organism>
<protein>
    <submittedName>
        <fullName evidence="1">Uncharacterized protein</fullName>
    </submittedName>
</protein>
<accession>A0A0F9VT09</accession>
<reference evidence="1" key="1">
    <citation type="journal article" date="2015" name="Nature">
        <title>Complex archaea that bridge the gap between prokaryotes and eukaryotes.</title>
        <authorList>
            <person name="Spang A."/>
            <person name="Saw J.H."/>
            <person name="Jorgensen S.L."/>
            <person name="Zaremba-Niedzwiedzka K."/>
            <person name="Martijn J."/>
            <person name="Lind A.E."/>
            <person name="van Eijk R."/>
            <person name="Schleper C."/>
            <person name="Guy L."/>
            <person name="Ettema T.J."/>
        </authorList>
    </citation>
    <scope>NUCLEOTIDE SEQUENCE</scope>
</reference>
<dbReference type="Gene3D" id="3.20.20.210">
    <property type="match status" value="1"/>
</dbReference>
<proteinExistence type="predicted"/>